<reference evidence="2 3" key="1">
    <citation type="journal article" date="2016" name="Nat. Commun.">
        <title>Thousands of microbial genomes shed light on interconnected biogeochemical processes in an aquifer system.</title>
        <authorList>
            <person name="Anantharaman K."/>
            <person name="Brown C.T."/>
            <person name="Hug L.A."/>
            <person name="Sharon I."/>
            <person name="Castelle C.J."/>
            <person name="Probst A.J."/>
            <person name="Thomas B.C."/>
            <person name="Singh A."/>
            <person name="Wilkins M.J."/>
            <person name="Karaoz U."/>
            <person name="Brodie E.L."/>
            <person name="Williams K.H."/>
            <person name="Hubbard S.S."/>
            <person name="Banfield J.F."/>
        </authorList>
    </citation>
    <scope>NUCLEOTIDE SEQUENCE [LARGE SCALE GENOMIC DNA]</scope>
</reference>
<dbReference type="Pfam" id="PF13649">
    <property type="entry name" value="Methyltransf_25"/>
    <property type="match status" value="1"/>
</dbReference>
<comment type="caution">
    <text evidence="2">The sequence shown here is derived from an EMBL/GenBank/DDBJ whole genome shotgun (WGS) entry which is preliminary data.</text>
</comment>
<dbReference type="CDD" id="cd02440">
    <property type="entry name" value="AdoMet_MTases"/>
    <property type="match status" value="1"/>
</dbReference>
<evidence type="ECO:0000313" key="3">
    <source>
        <dbReference type="Proteomes" id="UP000177811"/>
    </source>
</evidence>
<dbReference type="AlphaFoldDB" id="A0A1G2KPV5"/>
<dbReference type="InterPro" id="IPR029063">
    <property type="entry name" value="SAM-dependent_MTases_sf"/>
</dbReference>
<evidence type="ECO:0000259" key="1">
    <source>
        <dbReference type="Pfam" id="PF13649"/>
    </source>
</evidence>
<dbReference type="SUPFAM" id="SSF53335">
    <property type="entry name" value="S-adenosyl-L-methionine-dependent methyltransferases"/>
    <property type="match status" value="1"/>
</dbReference>
<feature type="domain" description="Methyltransferase" evidence="1">
    <location>
        <begin position="68"/>
        <end position="148"/>
    </location>
</feature>
<dbReference type="InterPro" id="IPR041698">
    <property type="entry name" value="Methyltransf_25"/>
</dbReference>
<evidence type="ECO:0000313" key="2">
    <source>
        <dbReference type="EMBL" id="OHA01284.1"/>
    </source>
</evidence>
<protein>
    <recommendedName>
        <fullName evidence="1">Methyltransferase domain-containing protein</fullName>
    </recommendedName>
</protein>
<name>A0A1G2KPV5_9BACT</name>
<gene>
    <name evidence="2" type="ORF">A3C16_01945</name>
</gene>
<dbReference type="EMBL" id="MHQL01000066">
    <property type="protein sequence ID" value="OHA01284.1"/>
    <property type="molecule type" value="Genomic_DNA"/>
</dbReference>
<dbReference type="Proteomes" id="UP000177811">
    <property type="component" value="Unassembled WGS sequence"/>
</dbReference>
<dbReference type="Gene3D" id="3.40.50.150">
    <property type="entry name" value="Vaccinia Virus protein VP39"/>
    <property type="match status" value="1"/>
</dbReference>
<sequence length="284" mass="32214">MNKCLGFNGTTDAILAIWEQNAKKWPGTGSPWRPSSGDIRVYKELSGVKLPGAVLILGATPEIRDMVAAYDRPATIVDISSTMYDRMSLLLKKASPARERFIRADWSSMPFQSETFDLVVGDMVWWVLSVETQRAVRDALWSCLKPDGLFVARFRVSDRSRIGESYRDILTSHLNRLSQDPSCEHAIRGEMLSCLYDHTADAGLLRLNRERARDILLEAAESREYEGHRLFLRDAATRLIGADWTSQTKEEVLASFDGRFSVLTEAFADDYESSWYPVFACQKR</sequence>
<proteinExistence type="predicted"/>
<organism evidence="2 3">
    <name type="scientific">Candidatus Sungbacteria bacterium RIFCSPHIGHO2_02_FULL_51_29</name>
    <dbReference type="NCBI Taxonomy" id="1802273"/>
    <lineage>
        <taxon>Bacteria</taxon>
        <taxon>Candidatus Sungiibacteriota</taxon>
    </lineage>
</organism>
<accession>A0A1G2KPV5</accession>